<organism evidence="2 3">
    <name type="scientific">Streptomyces abyssalis</name>
    <dbReference type="NCBI Taxonomy" id="933944"/>
    <lineage>
        <taxon>Bacteria</taxon>
        <taxon>Bacillati</taxon>
        <taxon>Actinomycetota</taxon>
        <taxon>Actinomycetes</taxon>
        <taxon>Kitasatosporales</taxon>
        <taxon>Streptomycetaceae</taxon>
        <taxon>Streptomyces</taxon>
    </lineage>
</organism>
<evidence type="ECO:0000259" key="1">
    <source>
        <dbReference type="PROSITE" id="PS51819"/>
    </source>
</evidence>
<protein>
    <submittedName>
        <fullName evidence="2">Glyoxalase</fullName>
    </submittedName>
</protein>
<dbReference type="RefSeq" id="WP_070010018.1">
    <property type="nucleotide sequence ID" value="NZ_LJGS01000038.1"/>
</dbReference>
<feature type="domain" description="VOC" evidence="1">
    <location>
        <begin position="143"/>
        <end position="255"/>
    </location>
</feature>
<dbReference type="InterPro" id="IPR029068">
    <property type="entry name" value="Glyas_Bleomycin-R_OHBP_Dase"/>
</dbReference>
<sequence length="261" mass="27362">MPEVTARYEPGVPCWVDLMVPDQQAALDFYKDLFGWQGEIGPPENGGYSVCTLHGKPVAGIMSAAGQEGGSTPPPAWTMYLATEDADAAAHRVTDSGGTVMVPVMDVMDLGRMAVATDPAGAVFGLWQAKDFIGAQMVNEHGAVIWSELNTSAMDAAKSFYRSLGIETRPMEGAPGYHALTVGGRTVGGAQGLENSPPGTPSHWMTYFAVDDTDSTVDALVRADGSVLVPPFDMMAGRMAVVQDPQGAAFALIKPVPVDGA</sequence>
<keyword evidence="3" id="KW-1185">Reference proteome</keyword>
<reference evidence="2 3" key="1">
    <citation type="journal article" date="2016" name="Front. Microbiol.">
        <title>Comparative Genomics Analysis of Streptomyces Species Reveals Their Adaptation to the Marine Environment and Their Diversity at the Genomic Level.</title>
        <authorList>
            <person name="Tian X."/>
            <person name="Zhang Z."/>
            <person name="Yang T."/>
            <person name="Chen M."/>
            <person name="Li J."/>
            <person name="Chen F."/>
            <person name="Yang J."/>
            <person name="Li W."/>
            <person name="Zhang B."/>
            <person name="Zhang Z."/>
            <person name="Wu J."/>
            <person name="Zhang C."/>
            <person name="Long L."/>
            <person name="Xiao J."/>
        </authorList>
    </citation>
    <scope>NUCLEOTIDE SEQUENCE [LARGE SCALE GENOMIC DNA]</scope>
    <source>
        <strain evidence="2 3">SCSIO 10390</strain>
    </source>
</reference>
<dbReference type="PATRIC" id="fig|933944.5.peg.1650"/>
<evidence type="ECO:0000313" key="2">
    <source>
        <dbReference type="EMBL" id="OEU91850.1"/>
    </source>
</evidence>
<dbReference type="Gene3D" id="3.10.180.10">
    <property type="entry name" value="2,3-Dihydroxybiphenyl 1,2-Dioxygenase, domain 1"/>
    <property type="match status" value="2"/>
</dbReference>
<proteinExistence type="predicted"/>
<dbReference type="PROSITE" id="PS51819">
    <property type="entry name" value="VOC"/>
    <property type="match status" value="2"/>
</dbReference>
<dbReference type="OrthoDB" id="9793039at2"/>
<dbReference type="InterPro" id="IPR052164">
    <property type="entry name" value="Anthracycline_SecMetBiosynth"/>
</dbReference>
<dbReference type="PANTHER" id="PTHR33993:SF14">
    <property type="entry name" value="GB|AAF24581.1"/>
    <property type="match status" value="1"/>
</dbReference>
<dbReference type="SUPFAM" id="SSF54593">
    <property type="entry name" value="Glyoxalase/Bleomycin resistance protein/Dihydroxybiphenyl dioxygenase"/>
    <property type="match status" value="2"/>
</dbReference>
<dbReference type="Proteomes" id="UP000176087">
    <property type="component" value="Unassembled WGS sequence"/>
</dbReference>
<dbReference type="Pfam" id="PF00903">
    <property type="entry name" value="Glyoxalase"/>
    <property type="match status" value="2"/>
</dbReference>
<dbReference type="InterPro" id="IPR037523">
    <property type="entry name" value="VOC_core"/>
</dbReference>
<dbReference type="InterPro" id="IPR004360">
    <property type="entry name" value="Glyas_Fos-R_dOase_dom"/>
</dbReference>
<dbReference type="CDD" id="cd07247">
    <property type="entry name" value="SgaA_N_like"/>
    <property type="match status" value="2"/>
</dbReference>
<gene>
    <name evidence="2" type="ORF">AN215_05030</name>
</gene>
<feature type="domain" description="VOC" evidence="1">
    <location>
        <begin position="12"/>
        <end position="129"/>
    </location>
</feature>
<dbReference type="AlphaFoldDB" id="A0A1E7JSJ0"/>
<name>A0A1E7JSJ0_9ACTN</name>
<dbReference type="EMBL" id="LJGT01000037">
    <property type="protein sequence ID" value="OEU91850.1"/>
    <property type="molecule type" value="Genomic_DNA"/>
</dbReference>
<accession>A0A1E7JSJ0</accession>
<dbReference type="PANTHER" id="PTHR33993">
    <property type="entry name" value="GLYOXALASE-RELATED"/>
    <property type="match status" value="1"/>
</dbReference>
<comment type="caution">
    <text evidence="2">The sequence shown here is derived from an EMBL/GenBank/DDBJ whole genome shotgun (WGS) entry which is preliminary data.</text>
</comment>
<evidence type="ECO:0000313" key="3">
    <source>
        <dbReference type="Proteomes" id="UP000176087"/>
    </source>
</evidence>